<dbReference type="Proteomes" id="UP000654482">
    <property type="component" value="Unassembled WGS sequence"/>
</dbReference>
<dbReference type="RefSeq" id="WP_194032054.1">
    <property type="nucleotide sequence ID" value="NZ_JADEWZ010000070.1"/>
</dbReference>
<gene>
    <name evidence="5" type="ORF">IQ249_24010</name>
</gene>
<evidence type="ECO:0000256" key="1">
    <source>
        <dbReference type="ARBA" id="ARBA00005582"/>
    </source>
</evidence>
<comment type="similarity">
    <text evidence="1 3">Belongs to the Nudix hydrolase family.</text>
</comment>
<dbReference type="PANTHER" id="PTHR43736">
    <property type="entry name" value="ADP-RIBOSE PYROPHOSPHATASE"/>
    <property type="match status" value="1"/>
</dbReference>
<dbReference type="PANTHER" id="PTHR43736:SF1">
    <property type="entry name" value="DIHYDRONEOPTERIN TRIPHOSPHATE DIPHOSPHATASE"/>
    <property type="match status" value="1"/>
</dbReference>
<dbReference type="Pfam" id="PF00293">
    <property type="entry name" value="NUDIX"/>
    <property type="match status" value="1"/>
</dbReference>
<evidence type="ECO:0000256" key="3">
    <source>
        <dbReference type="RuleBase" id="RU003476"/>
    </source>
</evidence>
<dbReference type="Gene3D" id="3.90.79.10">
    <property type="entry name" value="Nucleoside Triphosphate Pyrophosphohydrolase"/>
    <property type="match status" value="1"/>
</dbReference>
<dbReference type="InterPro" id="IPR000086">
    <property type="entry name" value="NUDIX_hydrolase_dom"/>
</dbReference>
<evidence type="ECO:0000313" key="5">
    <source>
        <dbReference type="EMBL" id="MBE9118959.1"/>
    </source>
</evidence>
<reference evidence="5" key="1">
    <citation type="submission" date="2020-10" db="EMBL/GenBank/DDBJ databases">
        <authorList>
            <person name="Castelo-Branco R."/>
            <person name="Eusebio N."/>
            <person name="Adriana R."/>
            <person name="Vieira A."/>
            <person name="Brugerolle De Fraissinette N."/>
            <person name="Rezende De Castro R."/>
            <person name="Schneider M.P."/>
            <person name="Vasconcelos V."/>
            <person name="Leao P.N."/>
        </authorList>
    </citation>
    <scope>NUCLEOTIDE SEQUENCE</scope>
    <source>
        <strain evidence="5">LEGE 07157</strain>
    </source>
</reference>
<dbReference type="GO" id="GO:0016787">
    <property type="term" value="F:hydrolase activity"/>
    <property type="evidence" value="ECO:0007669"/>
    <property type="project" value="UniProtKB-KW"/>
</dbReference>
<dbReference type="EMBL" id="JADEWZ010000070">
    <property type="protein sequence ID" value="MBE9118959.1"/>
    <property type="molecule type" value="Genomic_DNA"/>
</dbReference>
<evidence type="ECO:0000313" key="6">
    <source>
        <dbReference type="Proteomes" id="UP000654482"/>
    </source>
</evidence>
<dbReference type="CDD" id="cd18882">
    <property type="entry name" value="NUDIX_Hydrolase"/>
    <property type="match status" value="1"/>
</dbReference>
<dbReference type="AlphaFoldDB" id="A0A8J7E067"/>
<dbReference type="InterPro" id="IPR015797">
    <property type="entry name" value="NUDIX_hydrolase-like_dom_sf"/>
</dbReference>
<dbReference type="InterPro" id="IPR020476">
    <property type="entry name" value="Nudix_hydrolase"/>
</dbReference>
<comment type="caution">
    <text evidence="5">The sequence shown here is derived from an EMBL/GenBank/DDBJ whole genome shotgun (WGS) entry which is preliminary data.</text>
</comment>
<keyword evidence="6" id="KW-1185">Reference proteome</keyword>
<keyword evidence="2 3" id="KW-0378">Hydrolase</keyword>
<dbReference type="PROSITE" id="PS51462">
    <property type="entry name" value="NUDIX"/>
    <property type="match status" value="1"/>
</dbReference>
<sequence>MSDSLIPVSVAILYQDGRFLMQLRDNIPTILYPGFWAFFGGHVEPGETPLEALKREVEEEIGYTLSVEPIKFGCYHDNRVIRHVYSAPLTVSIDQLVLQEGWDMSLLAPQDIEQGHFYSSKANQVRPLSPMHRAILQEFVASDGGMKD</sequence>
<protein>
    <submittedName>
        <fullName evidence="5">NUDIX hydrolase</fullName>
    </submittedName>
</protein>
<feature type="domain" description="Nudix hydrolase" evidence="4">
    <location>
        <begin position="4"/>
        <end position="131"/>
    </location>
</feature>
<evidence type="ECO:0000256" key="2">
    <source>
        <dbReference type="ARBA" id="ARBA00022801"/>
    </source>
</evidence>
<accession>A0A8J7E067</accession>
<dbReference type="InterPro" id="IPR020084">
    <property type="entry name" value="NUDIX_hydrolase_CS"/>
</dbReference>
<name>A0A8J7E067_9CYAN</name>
<organism evidence="5 6">
    <name type="scientific">Lusitaniella coriacea LEGE 07157</name>
    <dbReference type="NCBI Taxonomy" id="945747"/>
    <lineage>
        <taxon>Bacteria</taxon>
        <taxon>Bacillati</taxon>
        <taxon>Cyanobacteriota</taxon>
        <taxon>Cyanophyceae</taxon>
        <taxon>Spirulinales</taxon>
        <taxon>Lusitaniellaceae</taxon>
        <taxon>Lusitaniella</taxon>
    </lineage>
</organism>
<dbReference type="SUPFAM" id="SSF55811">
    <property type="entry name" value="Nudix"/>
    <property type="match status" value="1"/>
</dbReference>
<evidence type="ECO:0000259" key="4">
    <source>
        <dbReference type="PROSITE" id="PS51462"/>
    </source>
</evidence>
<dbReference type="PRINTS" id="PR00502">
    <property type="entry name" value="NUDIXFAMILY"/>
</dbReference>
<dbReference type="PROSITE" id="PS00893">
    <property type="entry name" value="NUDIX_BOX"/>
    <property type="match status" value="1"/>
</dbReference>
<proteinExistence type="inferred from homology"/>